<evidence type="ECO:0000313" key="1">
    <source>
        <dbReference type="EMBL" id="UFP95781.1"/>
    </source>
</evidence>
<evidence type="ECO:0000313" key="2">
    <source>
        <dbReference type="Proteomes" id="UP001054846"/>
    </source>
</evidence>
<sequence>MGSEHLCFTSEPLSIERTYALAADPASGAVVAMVGTVRASTAGRAVAFLDYEAFEPMALEVFARIARQIRERWPATGNIVIHHRLGRLTVGEASVIVAVGGAHRADAFGACQYAIDTLKLDAPIWKKEHWADGDSDWVVGLAVPE</sequence>
<dbReference type="EMBL" id="CP063845">
    <property type="protein sequence ID" value="UFP95781.1"/>
    <property type="molecule type" value="Genomic_DNA"/>
</dbReference>
<dbReference type="RefSeq" id="WP_230843006.1">
    <property type="nucleotide sequence ID" value="NZ_CP063845.1"/>
</dbReference>
<dbReference type="Gene3D" id="3.90.1170.40">
    <property type="entry name" value="Molybdopterin biosynthesis MoaE subunit"/>
    <property type="match status" value="1"/>
</dbReference>
<dbReference type="InterPro" id="IPR003448">
    <property type="entry name" value="Mopterin_biosynth_MoaE"/>
</dbReference>
<dbReference type="Pfam" id="PF02391">
    <property type="entry name" value="MoaE"/>
    <property type="match status" value="1"/>
</dbReference>
<protein>
    <submittedName>
        <fullName evidence="1">Molybdenum cofactor biosynthesis protein MoaE</fullName>
    </submittedName>
</protein>
<dbReference type="SUPFAM" id="SSF54690">
    <property type="entry name" value="Molybdopterin synthase subunit MoaE"/>
    <property type="match status" value="1"/>
</dbReference>
<dbReference type="CDD" id="cd00756">
    <property type="entry name" value="MoaE"/>
    <property type="match status" value="1"/>
</dbReference>
<dbReference type="PANTHER" id="PTHR23404">
    <property type="entry name" value="MOLYBDOPTERIN SYNTHASE RELATED"/>
    <property type="match status" value="1"/>
</dbReference>
<dbReference type="Proteomes" id="UP001054846">
    <property type="component" value="Chromosome"/>
</dbReference>
<name>A0ABY3PQ63_9CYAN</name>
<reference evidence="1 2" key="1">
    <citation type="journal article" date="2021" name="Genome Biol. Evol.">
        <title>Complete Genome Sequencing of a Novel Gloeobacter Species from a Waterfall Cave in Mexico.</title>
        <authorList>
            <person name="Saw J.H."/>
            <person name="Cardona T."/>
            <person name="Montejano G."/>
        </authorList>
    </citation>
    <scope>NUCLEOTIDE SEQUENCE [LARGE SCALE GENOMIC DNA]</scope>
    <source>
        <strain evidence="1">MG652769</strain>
    </source>
</reference>
<proteinExistence type="predicted"/>
<dbReference type="InterPro" id="IPR036563">
    <property type="entry name" value="MoaE_sf"/>
</dbReference>
<accession>A0ABY3PQ63</accession>
<organism evidence="1 2">
    <name type="scientific">Gloeobacter morelensis MG652769</name>
    <dbReference type="NCBI Taxonomy" id="2781736"/>
    <lineage>
        <taxon>Bacteria</taxon>
        <taxon>Bacillati</taxon>
        <taxon>Cyanobacteriota</taxon>
        <taxon>Cyanophyceae</taxon>
        <taxon>Gloeobacterales</taxon>
        <taxon>Gloeobacteraceae</taxon>
        <taxon>Gloeobacter</taxon>
        <taxon>Gloeobacter morelensis</taxon>
    </lineage>
</organism>
<keyword evidence="2" id="KW-1185">Reference proteome</keyword>
<gene>
    <name evidence="1" type="ORF">ISF26_05990</name>
</gene>